<feature type="domain" description="Pirin N-terminal" evidence="3">
    <location>
        <begin position="33"/>
        <end position="138"/>
    </location>
</feature>
<dbReference type="SUPFAM" id="SSF51182">
    <property type="entry name" value="RmlC-like cupins"/>
    <property type="match status" value="1"/>
</dbReference>
<dbReference type="PANTHER" id="PTHR13903">
    <property type="entry name" value="PIRIN-RELATED"/>
    <property type="match status" value="1"/>
</dbReference>
<protein>
    <submittedName>
        <fullName evidence="5">Pirin family protein</fullName>
    </submittedName>
</protein>
<feature type="domain" description="Pirin C-terminal" evidence="4">
    <location>
        <begin position="191"/>
        <end position="290"/>
    </location>
</feature>
<keyword evidence="6" id="KW-1185">Reference proteome</keyword>
<evidence type="ECO:0000256" key="2">
    <source>
        <dbReference type="RuleBase" id="RU003457"/>
    </source>
</evidence>
<dbReference type="CDD" id="cd02247">
    <property type="entry name" value="cupin_pirin_C"/>
    <property type="match status" value="1"/>
</dbReference>
<dbReference type="Proteomes" id="UP001595444">
    <property type="component" value="Unassembled WGS sequence"/>
</dbReference>
<proteinExistence type="inferred from homology"/>
<dbReference type="InterPro" id="IPR003829">
    <property type="entry name" value="Pirin_N_dom"/>
</dbReference>
<dbReference type="RefSeq" id="WP_194214587.1">
    <property type="nucleotide sequence ID" value="NZ_CP061205.1"/>
</dbReference>
<organism evidence="5 6">
    <name type="scientific">Kordiimonas pumila</name>
    <dbReference type="NCBI Taxonomy" id="2161677"/>
    <lineage>
        <taxon>Bacteria</taxon>
        <taxon>Pseudomonadati</taxon>
        <taxon>Pseudomonadota</taxon>
        <taxon>Alphaproteobacteria</taxon>
        <taxon>Kordiimonadales</taxon>
        <taxon>Kordiimonadaceae</taxon>
        <taxon>Kordiimonas</taxon>
    </lineage>
</organism>
<dbReference type="Pfam" id="PF05726">
    <property type="entry name" value="Pirin_C"/>
    <property type="match status" value="1"/>
</dbReference>
<dbReference type="InterPro" id="IPR011051">
    <property type="entry name" value="RmlC_Cupin_sf"/>
</dbReference>
<dbReference type="InterPro" id="IPR008778">
    <property type="entry name" value="Pirin_C_dom"/>
</dbReference>
<dbReference type="CDD" id="cd02909">
    <property type="entry name" value="cupin_pirin_N"/>
    <property type="match status" value="1"/>
</dbReference>
<evidence type="ECO:0000256" key="1">
    <source>
        <dbReference type="ARBA" id="ARBA00008416"/>
    </source>
</evidence>
<accession>A0ABV7D4K6</accession>
<evidence type="ECO:0000259" key="3">
    <source>
        <dbReference type="Pfam" id="PF02678"/>
    </source>
</evidence>
<dbReference type="InterPro" id="IPR014710">
    <property type="entry name" value="RmlC-like_jellyroll"/>
</dbReference>
<dbReference type="Pfam" id="PF02678">
    <property type="entry name" value="Pirin"/>
    <property type="match status" value="1"/>
</dbReference>
<evidence type="ECO:0000313" key="6">
    <source>
        <dbReference type="Proteomes" id="UP001595444"/>
    </source>
</evidence>
<dbReference type="PANTHER" id="PTHR13903:SF8">
    <property type="entry name" value="PIRIN"/>
    <property type="match status" value="1"/>
</dbReference>
<comment type="similarity">
    <text evidence="1 2">Belongs to the pirin family.</text>
</comment>
<dbReference type="InterPro" id="IPR012093">
    <property type="entry name" value="Pirin"/>
</dbReference>
<sequence length="304" mass="33801">MSWLPCADPDVDLNAPESVEMAILPRTGDIGNFEVHRALPFKEKRMVGPFIFWDQMGPGEFLTGQGVDVRPHPHIGLSTVTYLFDGTMDHKDSIGNDMRIVPGDVNLMTAGSGIVHSERTGLDIRQKPSSLYGIQSWLAQPLKHENGSPAFSHTEKQDLPSFDESGLKGRVILGEFSGVSSPVQTQWDTLYVDFHLENGGQVQIPNTTEERALYVLSGQIEIGGVTYDPQRMMVLRPGDTVTIKALSPVHMMLLGGAAMDSKRYIFWNFVASSKERLEQAKEDWREGRFDKVAGDDKEFIPLPD</sequence>
<name>A0ABV7D4K6_9PROT</name>
<evidence type="ECO:0000313" key="5">
    <source>
        <dbReference type="EMBL" id="MFC3052113.1"/>
    </source>
</evidence>
<dbReference type="PIRSF" id="PIRSF006232">
    <property type="entry name" value="Pirin"/>
    <property type="match status" value="1"/>
</dbReference>
<comment type="caution">
    <text evidence="5">The sequence shown here is derived from an EMBL/GenBank/DDBJ whole genome shotgun (WGS) entry which is preliminary data.</text>
</comment>
<dbReference type="Gene3D" id="2.60.120.10">
    <property type="entry name" value="Jelly Rolls"/>
    <property type="match status" value="2"/>
</dbReference>
<evidence type="ECO:0000259" key="4">
    <source>
        <dbReference type="Pfam" id="PF05726"/>
    </source>
</evidence>
<dbReference type="EMBL" id="JBHRSL010000009">
    <property type="protein sequence ID" value="MFC3052113.1"/>
    <property type="molecule type" value="Genomic_DNA"/>
</dbReference>
<gene>
    <name evidence="5" type="ORF">ACFOKA_09360</name>
</gene>
<reference evidence="6" key="1">
    <citation type="journal article" date="2019" name="Int. J. Syst. Evol. Microbiol.">
        <title>The Global Catalogue of Microorganisms (GCM) 10K type strain sequencing project: providing services to taxonomists for standard genome sequencing and annotation.</title>
        <authorList>
            <consortium name="The Broad Institute Genomics Platform"/>
            <consortium name="The Broad Institute Genome Sequencing Center for Infectious Disease"/>
            <person name="Wu L."/>
            <person name="Ma J."/>
        </authorList>
    </citation>
    <scope>NUCLEOTIDE SEQUENCE [LARGE SCALE GENOMIC DNA]</scope>
    <source>
        <strain evidence="6">KCTC 62164</strain>
    </source>
</reference>